<feature type="region of interest" description="Disordered" evidence="2">
    <location>
        <begin position="1"/>
        <end position="176"/>
    </location>
</feature>
<keyword evidence="1" id="KW-0863">Zinc-finger</keyword>
<evidence type="ECO:0000256" key="1">
    <source>
        <dbReference type="PROSITE-ProRule" id="PRU00047"/>
    </source>
</evidence>
<comment type="caution">
    <text evidence="4">The sequence shown here is derived from an EMBL/GenBank/DDBJ whole genome shotgun (WGS) entry which is preliminary data.</text>
</comment>
<gene>
    <name evidence="4" type="ORF">QYE76_047501</name>
</gene>
<dbReference type="GO" id="GO:0003676">
    <property type="term" value="F:nucleic acid binding"/>
    <property type="evidence" value="ECO:0007669"/>
    <property type="project" value="InterPro"/>
</dbReference>
<feature type="compositionally biased region" description="Low complexity" evidence="2">
    <location>
        <begin position="38"/>
        <end position="55"/>
    </location>
</feature>
<keyword evidence="5" id="KW-1185">Reference proteome</keyword>
<evidence type="ECO:0000313" key="5">
    <source>
        <dbReference type="Proteomes" id="UP001231189"/>
    </source>
</evidence>
<dbReference type="InterPro" id="IPR001878">
    <property type="entry name" value="Znf_CCHC"/>
</dbReference>
<sequence>MPTADVTGHASPRRSTPPLDPLSARRASPPHPEPARQAPVSPRAPSPTTSSPLSRNPAARTSPSRVVTGPSPTSPASSLAPPRHPLPRPAPSYPSPSPEKPRPSRHHRRASAPSRAYKREPPLDSFCTPASFPPLSEPPLLLPQPHWPPEQANSSPETRKLPQTPPSIGALPGDATATRRTAVVYNIDLHQRRRSPTSQLAADPLPPPCPRLPLVDDDDDPQPPDLHLIQPPTFSRTVSMTYQWESYQLGSEGDLKFEKELKQLVDYLGHPYPKFFGMPLKAKAGEPPQWDVSTDLRRKLDAPMAPPTRNNSRAQANQIHTEHAKMTDTINILAMERKALRHQHAKKDYLIARLRVKIASLERLIPVPHHAPRAKSNVTCYACGVTGHYSNKCPVKAANKAPRTGSNAVPIAQTSRSTVTCYECGTVGHFSNECRKKLAKIAANPSALAQQQHHIATRRKFAPNYPNNRNGRYYNLKATETQETSQNMPRVNPKTL</sequence>
<dbReference type="SUPFAM" id="SSF57756">
    <property type="entry name" value="Retrovirus zinc finger-like domains"/>
    <property type="match status" value="1"/>
</dbReference>
<organism evidence="4 5">
    <name type="scientific">Lolium multiflorum</name>
    <name type="common">Italian ryegrass</name>
    <name type="synonym">Lolium perenne subsp. multiflorum</name>
    <dbReference type="NCBI Taxonomy" id="4521"/>
    <lineage>
        <taxon>Eukaryota</taxon>
        <taxon>Viridiplantae</taxon>
        <taxon>Streptophyta</taxon>
        <taxon>Embryophyta</taxon>
        <taxon>Tracheophyta</taxon>
        <taxon>Spermatophyta</taxon>
        <taxon>Magnoliopsida</taxon>
        <taxon>Liliopsida</taxon>
        <taxon>Poales</taxon>
        <taxon>Poaceae</taxon>
        <taxon>BOP clade</taxon>
        <taxon>Pooideae</taxon>
        <taxon>Poodae</taxon>
        <taxon>Poeae</taxon>
        <taxon>Poeae Chloroplast Group 2 (Poeae type)</taxon>
        <taxon>Loliodinae</taxon>
        <taxon>Loliinae</taxon>
        <taxon>Lolium</taxon>
    </lineage>
</organism>
<feature type="region of interest" description="Disordered" evidence="2">
    <location>
        <begin position="188"/>
        <end position="208"/>
    </location>
</feature>
<dbReference type="SMART" id="SM00343">
    <property type="entry name" value="ZnF_C2HC"/>
    <property type="match status" value="2"/>
</dbReference>
<reference evidence="4" key="1">
    <citation type="submission" date="2023-07" db="EMBL/GenBank/DDBJ databases">
        <title>A chromosome-level genome assembly of Lolium multiflorum.</title>
        <authorList>
            <person name="Chen Y."/>
            <person name="Copetti D."/>
            <person name="Kolliker R."/>
            <person name="Studer B."/>
        </authorList>
    </citation>
    <scope>NUCLEOTIDE SEQUENCE</scope>
    <source>
        <strain evidence="4">02402/16</strain>
        <tissue evidence="4">Leaf</tissue>
    </source>
</reference>
<evidence type="ECO:0000259" key="3">
    <source>
        <dbReference type="PROSITE" id="PS50158"/>
    </source>
</evidence>
<feature type="compositionally biased region" description="Pro residues" evidence="2">
    <location>
        <begin position="131"/>
        <end position="148"/>
    </location>
</feature>
<dbReference type="AlphaFoldDB" id="A0AAD8TRP7"/>
<feature type="compositionally biased region" description="Low complexity" evidence="2">
    <location>
        <begin position="70"/>
        <end position="81"/>
    </location>
</feature>
<dbReference type="EMBL" id="JAUUTY010000002">
    <property type="protein sequence ID" value="KAK1686653.1"/>
    <property type="molecule type" value="Genomic_DNA"/>
</dbReference>
<accession>A0AAD8TRP7</accession>
<dbReference type="GO" id="GO:0008270">
    <property type="term" value="F:zinc ion binding"/>
    <property type="evidence" value="ECO:0007669"/>
    <property type="project" value="UniProtKB-KW"/>
</dbReference>
<dbReference type="Proteomes" id="UP001231189">
    <property type="component" value="Unassembled WGS sequence"/>
</dbReference>
<feature type="compositionally biased region" description="Pro residues" evidence="2">
    <location>
        <begin position="82"/>
        <end position="98"/>
    </location>
</feature>
<keyword evidence="1" id="KW-0862">Zinc</keyword>
<protein>
    <recommendedName>
        <fullName evidence="3">CCHC-type domain-containing protein</fullName>
    </recommendedName>
</protein>
<evidence type="ECO:0000313" key="4">
    <source>
        <dbReference type="EMBL" id="KAK1686653.1"/>
    </source>
</evidence>
<dbReference type="Gene3D" id="4.10.60.10">
    <property type="entry name" value="Zinc finger, CCHC-type"/>
    <property type="match status" value="2"/>
</dbReference>
<name>A0AAD8TRP7_LOLMU</name>
<keyword evidence="1" id="KW-0479">Metal-binding</keyword>
<dbReference type="PROSITE" id="PS50158">
    <property type="entry name" value="ZF_CCHC"/>
    <property type="match status" value="2"/>
</dbReference>
<feature type="domain" description="CCHC-type" evidence="3">
    <location>
        <begin position="380"/>
        <end position="394"/>
    </location>
</feature>
<dbReference type="InterPro" id="IPR036875">
    <property type="entry name" value="Znf_CCHC_sf"/>
</dbReference>
<evidence type="ECO:0000256" key="2">
    <source>
        <dbReference type="SAM" id="MobiDB-lite"/>
    </source>
</evidence>
<dbReference type="Pfam" id="PF00098">
    <property type="entry name" value="zf-CCHC"/>
    <property type="match status" value="2"/>
</dbReference>
<feature type="domain" description="CCHC-type" evidence="3">
    <location>
        <begin position="421"/>
        <end position="436"/>
    </location>
</feature>
<proteinExistence type="predicted"/>